<gene>
    <name evidence="17" type="ORF">PHISCL_09547</name>
</gene>
<keyword evidence="10" id="KW-0961">Cell wall biogenesis/degradation</keyword>
<dbReference type="Gene3D" id="2.60.40.1120">
    <property type="entry name" value="Carboxypeptidase-like, regulatory domain"/>
    <property type="match status" value="1"/>
</dbReference>
<evidence type="ECO:0000256" key="13">
    <source>
        <dbReference type="SAM" id="SignalP"/>
    </source>
</evidence>
<feature type="domain" description="Rhamnogalacturonan lyase" evidence="16">
    <location>
        <begin position="277"/>
        <end position="349"/>
    </location>
</feature>
<evidence type="ECO:0000313" key="17">
    <source>
        <dbReference type="EMBL" id="RJE18113.1"/>
    </source>
</evidence>
<feature type="disulfide bond" evidence="12">
    <location>
        <begin position="50"/>
        <end position="93"/>
    </location>
</feature>
<organism evidence="17 18">
    <name type="scientific">Aspergillus sclerotialis</name>
    <dbReference type="NCBI Taxonomy" id="2070753"/>
    <lineage>
        <taxon>Eukaryota</taxon>
        <taxon>Fungi</taxon>
        <taxon>Dikarya</taxon>
        <taxon>Ascomycota</taxon>
        <taxon>Pezizomycotina</taxon>
        <taxon>Eurotiomycetes</taxon>
        <taxon>Eurotiomycetidae</taxon>
        <taxon>Eurotiales</taxon>
        <taxon>Aspergillaceae</taxon>
        <taxon>Aspergillus</taxon>
        <taxon>Aspergillus subgen. Polypaecilum</taxon>
    </lineage>
</organism>
<comment type="caution">
    <text evidence="17">The sequence shown here is derived from an EMBL/GenBank/DDBJ whole genome shotgun (WGS) entry which is preliminary data.</text>
</comment>
<dbReference type="CDD" id="cd10317">
    <property type="entry name" value="RGL4_C"/>
    <property type="match status" value="1"/>
</dbReference>
<dbReference type="Pfam" id="PF14686">
    <property type="entry name" value="fn3_3"/>
    <property type="match status" value="1"/>
</dbReference>
<evidence type="ECO:0000256" key="12">
    <source>
        <dbReference type="PIRSR" id="PIRSR011794-1"/>
    </source>
</evidence>
<evidence type="ECO:0000313" key="18">
    <source>
        <dbReference type="Proteomes" id="UP000266188"/>
    </source>
</evidence>
<dbReference type="InterPro" id="IPR016590">
    <property type="entry name" value="Rhamnogalacturonase_B"/>
</dbReference>
<dbReference type="InterPro" id="IPR015364">
    <property type="entry name" value="RhgB_N"/>
</dbReference>
<keyword evidence="11" id="KW-0624">Polysaccharide degradation</keyword>
<dbReference type="EC" id="4.2.2.23" evidence="4"/>
<evidence type="ECO:0000256" key="11">
    <source>
        <dbReference type="ARBA" id="ARBA00023326"/>
    </source>
</evidence>
<feature type="domain" description="Rhamnogalacturonase B N-terminal" evidence="14">
    <location>
        <begin position="22"/>
        <end position="270"/>
    </location>
</feature>
<dbReference type="InterPro" id="IPR029413">
    <property type="entry name" value="RG-lyase_II"/>
</dbReference>
<dbReference type="Gene3D" id="2.70.98.10">
    <property type="match status" value="1"/>
</dbReference>
<accession>A0A3A2Z7D2</accession>
<dbReference type="FunFam" id="2.60.120.260:FF:000102">
    <property type="entry name" value="Rhamnogalacturonate lyase A"/>
    <property type="match status" value="1"/>
</dbReference>
<dbReference type="CDD" id="cd10320">
    <property type="entry name" value="RGL4_N"/>
    <property type="match status" value="1"/>
</dbReference>
<dbReference type="Pfam" id="PF09284">
    <property type="entry name" value="RhgB_N"/>
    <property type="match status" value="1"/>
</dbReference>
<evidence type="ECO:0000256" key="10">
    <source>
        <dbReference type="ARBA" id="ARBA00023316"/>
    </source>
</evidence>
<dbReference type="InterPro" id="IPR029411">
    <property type="entry name" value="RG-lyase_III"/>
</dbReference>
<dbReference type="InterPro" id="IPR008979">
    <property type="entry name" value="Galactose-bd-like_sf"/>
</dbReference>
<evidence type="ECO:0000256" key="1">
    <source>
        <dbReference type="ARBA" id="ARBA00001324"/>
    </source>
</evidence>
<dbReference type="GO" id="GO:0102210">
    <property type="term" value="F:rhamnogalacturonan endolyase activity"/>
    <property type="evidence" value="ECO:0007669"/>
    <property type="project" value="UniProtKB-EC"/>
</dbReference>
<dbReference type="GO" id="GO:0005576">
    <property type="term" value="C:extracellular region"/>
    <property type="evidence" value="ECO:0007669"/>
    <property type="project" value="UniProtKB-SubCell"/>
</dbReference>
<evidence type="ECO:0000259" key="14">
    <source>
        <dbReference type="Pfam" id="PF09284"/>
    </source>
</evidence>
<sequence length="519" mass="56277">MMSWTFTLFTLPILGKVAYAAFGLTTNSDSYVIDAGSPNPLKFTVDRSSCDITSINYYGSELQYPSQGSHIGSGLGSASVSATQSGDYIKVTCDTSTLTHYFVVHNGDPIIHMATYTTEEPSVGELRFIARLNSDLLPNEEPFGDVSNTAGGSAIEGKDVFLVDGQTRSKFYSSERFIDDHRHCVSGDAHRVCMILNQYETSSGGPFHRDINSNNGGSYNSLYWYMNSGHVQTESYRQGLHGPYSMYFSRSGTPGTDIDTSFFADLDIKGYVPESDRGYVSGTASGAESGMDWVVHWYNDEAQYWAYTGSGGKFTSPAMKPGTYTMVYYQVEYPVATTTVTVSKGSTTTKDISGSVKTRNTIFKIGEWDGQPSGFRNADLQLRMHPSDSRMADWGPLTYTVGSSKLSDFPMAIFKSVNNPVTIKFTASSSQTGAATLRIGTTLAFASGRPQAKINDYTGDAPSAPKKIDSRGVTRGAYRGHGEVYDISIPSGTIVEGTNTITINVISGSSGDEFLSPNF</sequence>
<evidence type="ECO:0000259" key="16">
    <source>
        <dbReference type="Pfam" id="PF14686"/>
    </source>
</evidence>
<keyword evidence="18" id="KW-1185">Reference proteome</keyword>
<dbReference type="FunFam" id="2.70.98.10:FF:000020">
    <property type="entry name" value="Rhamnogalacturonate lyase A"/>
    <property type="match status" value="1"/>
</dbReference>
<name>A0A3A2Z7D2_9EURO</name>
<feature type="non-terminal residue" evidence="17">
    <location>
        <position position="519"/>
    </location>
</feature>
<protein>
    <recommendedName>
        <fullName evidence="4">rhamnogalacturonan endolyase</fullName>
        <ecNumber evidence="4">4.2.2.23</ecNumber>
    </recommendedName>
</protein>
<dbReference type="SUPFAM" id="SSF49452">
    <property type="entry name" value="Starch-binding domain-like"/>
    <property type="match status" value="1"/>
</dbReference>
<dbReference type="InterPro" id="IPR011013">
    <property type="entry name" value="Gal_mutarotase_sf_dom"/>
</dbReference>
<dbReference type="GO" id="GO:0045490">
    <property type="term" value="P:pectin catabolic process"/>
    <property type="evidence" value="ECO:0007669"/>
    <property type="project" value="TreeGrafter"/>
</dbReference>
<comment type="catalytic activity">
    <reaction evidence="1">
        <text>Endotype eliminative cleavage of L-alpha-rhamnopyranosyl-(1-&gt;4)-alpha-D-galactopyranosyluronic acid bonds of rhamnogalacturonan I domains in ramified hairy regions of pectin leaving L-rhamnopyranose at the reducing end and 4-deoxy-4,5-unsaturated D-galactopyranosyluronic acid at the non-reducing end.</text>
        <dbReference type="EC" id="4.2.2.23"/>
    </reaction>
</comment>
<feature type="domain" description="Rhamnogalacturonan lyase" evidence="15">
    <location>
        <begin position="361"/>
        <end position="517"/>
    </location>
</feature>
<proteinExistence type="inferred from homology"/>
<keyword evidence="6 13" id="KW-0732">Signal</keyword>
<feature type="signal peptide" evidence="13">
    <location>
        <begin position="1"/>
        <end position="20"/>
    </location>
</feature>
<evidence type="ECO:0000256" key="4">
    <source>
        <dbReference type="ARBA" id="ARBA00012437"/>
    </source>
</evidence>
<reference evidence="18" key="1">
    <citation type="submission" date="2017-02" db="EMBL/GenBank/DDBJ databases">
        <authorList>
            <person name="Tafer H."/>
            <person name="Lopandic K."/>
        </authorList>
    </citation>
    <scope>NUCLEOTIDE SEQUENCE [LARGE SCALE GENOMIC DNA]</scope>
    <source>
        <strain evidence="18">CBS 366.77</strain>
    </source>
</reference>
<evidence type="ECO:0000256" key="2">
    <source>
        <dbReference type="ARBA" id="ARBA00004613"/>
    </source>
</evidence>
<feature type="disulfide bond" evidence="12">
    <location>
        <begin position="184"/>
        <end position="193"/>
    </location>
</feature>
<dbReference type="GO" id="GO:0071555">
    <property type="term" value="P:cell wall organization"/>
    <property type="evidence" value="ECO:0007669"/>
    <property type="project" value="UniProtKB-KW"/>
</dbReference>
<keyword evidence="5" id="KW-0964">Secreted</keyword>
<dbReference type="STRING" id="2070753.A0A3A2Z7D2"/>
<dbReference type="GO" id="GO:0030246">
    <property type="term" value="F:carbohydrate binding"/>
    <property type="evidence" value="ECO:0007669"/>
    <property type="project" value="InterPro"/>
</dbReference>
<comment type="similarity">
    <text evidence="3">Belongs to the polysaccharide lyase 4 family.</text>
</comment>
<evidence type="ECO:0000256" key="7">
    <source>
        <dbReference type="ARBA" id="ARBA00023157"/>
    </source>
</evidence>
<evidence type="ECO:0000259" key="15">
    <source>
        <dbReference type="Pfam" id="PF14683"/>
    </source>
</evidence>
<dbReference type="EMBL" id="MVGC01000621">
    <property type="protein sequence ID" value="RJE18113.1"/>
    <property type="molecule type" value="Genomic_DNA"/>
</dbReference>
<dbReference type="PANTHER" id="PTHR36574">
    <property type="entry name" value="RHAMNOGALACTURONATE LYASE-RELATED"/>
    <property type="match status" value="1"/>
</dbReference>
<evidence type="ECO:0000256" key="6">
    <source>
        <dbReference type="ARBA" id="ARBA00022729"/>
    </source>
</evidence>
<dbReference type="Pfam" id="PF14683">
    <property type="entry name" value="CBM-like"/>
    <property type="match status" value="1"/>
</dbReference>
<evidence type="ECO:0000256" key="9">
    <source>
        <dbReference type="ARBA" id="ARBA00023277"/>
    </source>
</evidence>
<dbReference type="PIRSF" id="PIRSF011794">
    <property type="entry name" value="Rhamnogalacturonase_B"/>
    <property type="match status" value="1"/>
</dbReference>
<evidence type="ECO:0000256" key="5">
    <source>
        <dbReference type="ARBA" id="ARBA00022525"/>
    </source>
</evidence>
<dbReference type="Gene3D" id="2.60.120.260">
    <property type="entry name" value="Galactose-binding domain-like"/>
    <property type="match status" value="1"/>
</dbReference>
<evidence type="ECO:0000256" key="3">
    <source>
        <dbReference type="ARBA" id="ARBA00010418"/>
    </source>
</evidence>
<keyword evidence="8" id="KW-0456">Lyase</keyword>
<dbReference type="FunFam" id="2.60.40.1120:FF:000017">
    <property type="entry name" value="Rhamnogalacturonate lyase A"/>
    <property type="match status" value="1"/>
</dbReference>
<feature type="chain" id="PRO_5017367523" description="rhamnogalacturonan endolyase" evidence="13">
    <location>
        <begin position="21"/>
        <end position="519"/>
    </location>
</feature>
<dbReference type="SUPFAM" id="SSF74650">
    <property type="entry name" value="Galactose mutarotase-like"/>
    <property type="match status" value="1"/>
</dbReference>
<dbReference type="AlphaFoldDB" id="A0A3A2Z7D2"/>
<dbReference type="CDD" id="cd10316">
    <property type="entry name" value="RGL4_M"/>
    <property type="match status" value="1"/>
</dbReference>
<evidence type="ECO:0000256" key="8">
    <source>
        <dbReference type="ARBA" id="ARBA00023239"/>
    </source>
</evidence>
<dbReference type="OrthoDB" id="114708at2759"/>
<dbReference type="Proteomes" id="UP000266188">
    <property type="component" value="Unassembled WGS sequence"/>
</dbReference>
<keyword evidence="9" id="KW-0119">Carbohydrate metabolism</keyword>
<dbReference type="PANTHER" id="PTHR36574:SF1">
    <property type="entry name" value="RHAMNOGALACTURONATE LYASE-RELATED"/>
    <property type="match status" value="1"/>
</dbReference>
<dbReference type="InterPro" id="IPR013784">
    <property type="entry name" value="Carb-bd-like_fold"/>
</dbReference>
<comment type="subcellular location">
    <subcellularLocation>
        <location evidence="2">Secreted</location>
    </subcellularLocation>
</comment>
<dbReference type="InterPro" id="IPR014718">
    <property type="entry name" value="GH-type_carb-bd"/>
</dbReference>
<dbReference type="SUPFAM" id="SSF49785">
    <property type="entry name" value="Galactose-binding domain-like"/>
    <property type="match status" value="1"/>
</dbReference>
<keyword evidence="7 12" id="KW-1015">Disulfide bond</keyword>